<dbReference type="PANTHER" id="PTHR45647:SF100">
    <property type="entry name" value="U-BOX DOMAIN-CONTAINING PROTEIN 33"/>
    <property type="match status" value="1"/>
</dbReference>
<dbReference type="EMBL" id="JAJAGQ010000001">
    <property type="protein sequence ID" value="KAJ8573169.1"/>
    <property type="molecule type" value="Genomic_DNA"/>
</dbReference>
<dbReference type="Gene3D" id="3.30.200.20">
    <property type="entry name" value="Phosphorylase Kinase, domain 1"/>
    <property type="match status" value="1"/>
</dbReference>
<dbReference type="PROSITE" id="PS50011">
    <property type="entry name" value="PROTEIN_KINASE_DOM"/>
    <property type="match status" value="1"/>
</dbReference>
<dbReference type="SUPFAM" id="SSF57850">
    <property type="entry name" value="RING/U-box"/>
    <property type="match status" value="1"/>
</dbReference>
<reference evidence="16" key="1">
    <citation type="journal article" date="2023" name="Proc. Natl. Acad. Sci. U.S.A.">
        <title>Genomic and structural basis for evolution of tropane alkaloid biosynthesis.</title>
        <authorList>
            <person name="Wanga Y.-J."/>
            <person name="Taina T."/>
            <person name="Yua J.-Y."/>
            <person name="Lia J."/>
            <person name="Xua B."/>
            <person name="Chenc J."/>
            <person name="D'Auriad J.C."/>
            <person name="Huanga J.-P."/>
            <person name="Huanga S.-X."/>
        </authorList>
    </citation>
    <scope>NUCLEOTIDE SEQUENCE [LARGE SCALE GENOMIC DNA]</scope>
    <source>
        <strain evidence="16">cv. KIB-2019</strain>
    </source>
</reference>
<keyword evidence="10 11" id="KW-0067">ATP-binding</keyword>
<evidence type="ECO:0000256" key="10">
    <source>
        <dbReference type="ARBA" id="ARBA00022840"/>
    </source>
</evidence>
<dbReference type="Gene3D" id="3.30.40.10">
    <property type="entry name" value="Zinc/RING finger domain, C3HC4 (zinc finger)"/>
    <property type="match status" value="1"/>
</dbReference>
<feature type="domain" description="U-box" evidence="14">
    <location>
        <begin position="817"/>
        <end position="888"/>
    </location>
</feature>
<feature type="region of interest" description="Disordered" evidence="12">
    <location>
        <begin position="379"/>
        <end position="403"/>
    </location>
</feature>
<dbReference type="PROSITE" id="PS51698">
    <property type="entry name" value="U_BOX"/>
    <property type="match status" value="1"/>
</dbReference>
<evidence type="ECO:0000256" key="4">
    <source>
        <dbReference type="ARBA" id="ARBA00012483"/>
    </source>
</evidence>
<dbReference type="Pfam" id="PF00069">
    <property type="entry name" value="Pkinase"/>
    <property type="match status" value="1"/>
</dbReference>
<evidence type="ECO:0000313" key="15">
    <source>
        <dbReference type="EMBL" id="KAJ8573169.1"/>
    </source>
</evidence>
<protein>
    <recommendedName>
        <fullName evidence="4">RING-type E3 ubiquitin transferase</fullName>
        <ecNumber evidence="4">2.3.2.27</ecNumber>
    </recommendedName>
</protein>
<evidence type="ECO:0000256" key="12">
    <source>
        <dbReference type="SAM" id="MobiDB-lite"/>
    </source>
</evidence>
<dbReference type="Pfam" id="PF04564">
    <property type="entry name" value="U-box"/>
    <property type="match status" value="1"/>
</dbReference>
<evidence type="ECO:0000259" key="14">
    <source>
        <dbReference type="PROSITE" id="PS51698"/>
    </source>
</evidence>
<dbReference type="CDD" id="cd16655">
    <property type="entry name" value="RING-Ubox_WDSUB1-like"/>
    <property type="match status" value="1"/>
</dbReference>
<dbReference type="SUPFAM" id="SSF52402">
    <property type="entry name" value="Adenine nucleotide alpha hydrolases-like"/>
    <property type="match status" value="1"/>
</dbReference>
<evidence type="ECO:0000313" key="16">
    <source>
        <dbReference type="Proteomes" id="UP001152561"/>
    </source>
</evidence>
<dbReference type="SMART" id="SM00220">
    <property type="entry name" value="S_TKc"/>
    <property type="match status" value="1"/>
</dbReference>
<evidence type="ECO:0000256" key="8">
    <source>
        <dbReference type="ARBA" id="ARBA00022777"/>
    </source>
</evidence>
<comment type="caution">
    <text evidence="15">The sequence shown here is derived from an EMBL/GenBank/DDBJ whole genome shotgun (WGS) entry which is preliminary data.</text>
</comment>
<dbReference type="Gene3D" id="1.10.510.10">
    <property type="entry name" value="Transferase(Phosphotransferase) domain 1"/>
    <property type="match status" value="1"/>
</dbReference>
<evidence type="ECO:0000259" key="13">
    <source>
        <dbReference type="PROSITE" id="PS50011"/>
    </source>
</evidence>
<dbReference type="InterPro" id="IPR014729">
    <property type="entry name" value="Rossmann-like_a/b/a_fold"/>
</dbReference>
<dbReference type="PROSITE" id="PS00108">
    <property type="entry name" value="PROTEIN_KINASE_ST"/>
    <property type="match status" value="1"/>
</dbReference>
<dbReference type="GO" id="GO:0016567">
    <property type="term" value="P:protein ubiquitination"/>
    <property type="evidence" value="ECO:0007669"/>
    <property type="project" value="InterPro"/>
</dbReference>
<keyword evidence="8" id="KW-0418">Kinase</keyword>
<dbReference type="InterPro" id="IPR008271">
    <property type="entry name" value="Ser/Thr_kinase_AS"/>
</dbReference>
<dbReference type="Proteomes" id="UP001152561">
    <property type="component" value="Unassembled WGS sequence"/>
</dbReference>
<keyword evidence="6" id="KW-0808">Transferase</keyword>
<comment type="function">
    <text evidence="2">Functions as an E3 ubiquitin ligase.</text>
</comment>
<dbReference type="Gene3D" id="3.40.50.620">
    <property type="entry name" value="HUPs"/>
    <property type="match status" value="1"/>
</dbReference>
<dbReference type="InterPro" id="IPR003613">
    <property type="entry name" value="Ubox_domain"/>
</dbReference>
<evidence type="ECO:0000256" key="1">
    <source>
        <dbReference type="ARBA" id="ARBA00000900"/>
    </source>
</evidence>
<evidence type="ECO:0000256" key="5">
    <source>
        <dbReference type="ARBA" id="ARBA00022527"/>
    </source>
</evidence>
<dbReference type="GO" id="GO:0061630">
    <property type="term" value="F:ubiquitin protein ligase activity"/>
    <property type="evidence" value="ECO:0007669"/>
    <property type="project" value="UniProtKB-EC"/>
</dbReference>
<dbReference type="InterPro" id="IPR013083">
    <property type="entry name" value="Znf_RING/FYVE/PHD"/>
</dbReference>
<evidence type="ECO:0000256" key="3">
    <source>
        <dbReference type="ARBA" id="ARBA00004906"/>
    </source>
</evidence>
<dbReference type="OrthoDB" id="4062651at2759"/>
<keyword evidence="7 11" id="KW-0547">Nucleotide-binding</keyword>
<keyword evidence="9" id="KW-0833">Ubl conjugation pathway</keyword>
<dbReference type="GO" id="GO:0004674">
    <property type="term" value="F:protein serine/threonine kinase activity"/>
    <property type="evidence" value="ECO:0007669"/>
    <property type="project" value="UniProtKB-KW"/>
</dbReference>
<evidence type="ECO:0000256" key="2">
    <source>
        <dbReference type="ARBA" id="ARBA00003861"/>
    </source>
</evidence>
<keyword evidence="5" id="KW-0723">Serine/threonine-protein kinase</keyword>
<dbReference type="InterPro" id="IPR000719">
    <property type="entry name" value="Prot_kinase_dom"/>
</dbReference>
<sequence>MASETPVKIRRSPVRYPDVDLSVLKLSEEIKQEGSPTRVANDVMYVAVGKELKETERALIWALHKSGGRKICILHVHVPAQKIPMMGTKFNIDQLDVQQVRAYHEKERQDMHKILEKYILICGRAGVRADKLVIEMDSIEKGIVELISQHGIGMLVMGAAANKCYSKKMTDLRSKKAIYVRLQAPTFCCIWFVCKGNLIYTRKSKSKRLNTDSVSPLIPVSPDNGIVLRSRSVTEGYNEQAELRGPFTEYRRVASDNHRIIFSGLSSGRSLQASFPSMSSDGSADDWDGIPQLSPSMASRFSSSSFVEMVDDSLVNETAFDSSALQYVNFGHHQSSPPAPSIQAERVNDELAGSMNVELYDRLEQYAAEAENARREAFEESIKRRKAEKDAIEARRKAKESDTVYADELRQRRQMEDEIAKDKEKADQMKSQLNKLLQDLQAAEAQTSSLEGQLLNSDTQVQELEQKMFSAVDLLQKYRKDRDELQVERDDALKLAEARREKHSDGSSFTSTSVLFAEFYFHEIEEATRNFDPALKIGEGGYGSIYRGLLRHTQVAIKMLHPHSLQGPSEFQQEVNILSKLRHPNIVTLIGACPEAWTLVYEYLPNGSLENRLTCKDNTPPLSWQTRIRVAAELCCALIFLHSCSARGVIHGDLKPANILLDVNFVSKLSDFGICRVLSEEDFSENSTTLSYRTDPKGTFAYMDPEFLETGEPTPKSDVYSFGIILLRLLTGRPALGVKNEIQYALDKGNLKNLLDPTAGDWPFVQAKQLAHLAMSCCEKNSRCRPELSSEVWKVLEPMRASCGASSFRMDSEDRCDIPSYFICPIFQETMQDPVVAADGFTYEAEALRGWLDSGHETSPMTNLTLSHKNLVPNHALRSAVQEWLQQP</sequence>
<dbReference type="SUPFAM" id="SSF56112">
    <property type="entry name" value="Protein kinase-like (PK-like)"/>
    <property type="match status" value="1"/>
</dbReference>
<dbReference type="PROSITE" id="PS00107">
    <property type="entry name" value="PROTEIN_KINASE_ATP"/>
    <property type="match status" value="1"/>
</dbReference>
<dbReference type="EC" id="2.3.2.27" evidence="4"/>
<evidence type="ECO:0000256" key="9">
    <source>
        <dbReference type="ARBA" id="ARBA00022786"/>
    </source>
</evidence>
<proteinExistence type="predicted"/>
<comment type="catalytic activity">
    <reaction evidence="1">
        <text>S-ubiquitinyl-[E2 ubiquitin-conjugating enzyme]-L-cysteine + [acceptor protein]-L-lysine = [E2 ubiquitin-conjugating enzyme]-L-cysteine + N(6)-ubiquitinyl-[acceptor protein]-L-lysine.</text>
        <dbReference type="EC" id="2.3.2.27"/>
    </reaction>
</comment>
<dbReference type="PANTHER" id="PTHR45647">
    <property type="entry name" value="OS02G0152300 PROTEIN"/>
    <property type="match status" value="1"/>
</dbReference>
<dbReference type="InterPro" id="IPR017441">
    <property type="entry name" value="Protein_kinase_ATP_BS"/>
</dbReference>
<dbReference type="InterPro" id="IPR051348">
    <property type="entry name" value="U-box_ubiquitin_ligases"/>
</dbReference>
<dbReference type="CDD" id="cd01989">
    <property type="entry name" value="USP_STK_Ubox_N"/>
    <property type="match status" value="1"/>
</dbReference>
<dbReference type="GO" id="GO:0005524">
    <property type="term" value="F:ATP binding"/>
    <property type="evidence" value="ECO:0007669"/>
    <property type="project" value="UniProtKB-UniRule"/>
</dbReference>
<gene>
    <name evidence="15" type="ORF">K7X08_009680</name>
</gene>
<organism evidence="15 16">
    <name type="scientific">Anisodus acutangulus</name>
    <dbReference type="NCBI Taxonomy" id="402998"/>
    <lineage>
        <taxon>Eukaryota</taxon>
        <taxon>Viridiplantae</taxon>
        <taxon>Streptophyta</taxon>
        <taxon>Embryophyta</taxon>
        <taxon>Tracheophyta</taxon>
        <taxon>Spermatophyta</taxon>
        <taxon>Magnoliopsida</taxon>
        <taxon>eudicotyledons</taxon>
        <taxon>Gunneridae</taxon>
        <taxon>Pentapetalae</taxon>
        <taxon>asterids</taxon>
        <taxon>lamiids</taxon>
        <taxon>Solanales</taxon>
        <taxon>Solanaceae</taxon>
        <taxon>Solanoideae</taxon>
        <taxon>Hyoscyameae</taxon>
        <taxon>Anisodus</taxon>
    </lineage>
</organism>
<evidence type="ECO:0000256" key="11">
    <source>
        <dbReference type="PROSITE-ProRule" id="PRU10141"/>
    </source>
</evidence>
<name>A0A9Q1RTQ9_9SOLA</name>
<dbReference type="SMART" id="SM00504">
    <property type="entry name" value="Ubox"/>
    <property type="match status" value="1"/>
</dbReference>
<comment type="pathway">
    <text evidence="3">Protein modification; protein ubiquitination.</text>
</comment>
<feature type="binding site" evidence="11">
    <location>
        <position position="558"/>
    </location>
    <ligand>
        <name>ATP</name>
        <dbReference type="ChEBI" id="CHEBI:30616"/>
    </ligand>
</feature>
<accession>A0A9Q1RTQ9</accession>
<dbReference type="InterPro" id="IPR011009">
    <property type="entry name" value="Kinase-like_dom_sf"/>
</dbReference>
<dbReference type="AlphaFoldDB" id="A0A9Q1RTQ9"/>
<evidence type="ECO:0000256" key="7">
    <source>
        <dbReference type="ARBA" id="ARBA00022741"/>
    </source>
</evidence>
<evidence type="ECO:0000256" key="6">
    <source>
        <dbReference type="ARBA" id="ARBA00022679"/>
    </source>
</evidence>
<feature type="domain" description="Protein kinase" evidence="13">
    <location>
        <begin position="531"/>
        <end position="800"/>
    </location>
</feature>
<dbReference type="FunFam" id="3.30.200.20:FF:000039">
    <property type="entry name" value="receptor-like protein kinase FERONIA"/>
    <property type="match status" value="1"/>
</dbReference>
<keyword evidence="16" id="KW-1185">Reference proteome</keyword>